<dbReference type="EMBL" id="KF433726">
    <property type="protein sequence ID" value="AII98047.1"/>
    <property type="molecule type" value="mRNA"/>
</dbReference>
<accession>A0A076L0A6</accession>
<sequence length="22" mass="2636">MINKHIHKDNIFVIKEEKQSIA</sequence>
<name>A0A076L0A6_NEPPI</name>
<organism evidence="1">
    <name type="scientific">Nephila pilipes</name>
    <name type="common">Giant wood spider</name>
    <name type="synonym">Nephila maculata</name>
    <dbReference type="NCBI Taxonomy" id="299642"/>
    <lineage>
        <taxon>Eukaryota</taxon>
        <taxon>Metazoa</taxon>
        <taxon>Ecdysozoa</taxon>
        <taxon>Arthropoda</taxon>
        <taxon>Chelicerata</taxon>
        <taxon>Arachnida</taxon>
        <taxon>Araneae</taxon>
        <taxon>Araneomorphae</taxon>
        <taxon>Entelegynae</taxon>
        <taxon>Araneoidea</taxon>
        <taxon>Nephilidae</taxon>
        <taxon>Nephila</taxon>
    </lineage>
</organism>
<proteinExistence type="evidence at transcript level"/>
<evidence type="ECO:0000313" key="1">
    <source>
        <dbReference type="EMBL" id="AII98047.1"/>
    </source>
</evidence>
<reference evidence="1" key="1">
    <citation type="submission" date="2013-07" db="EMBL/GenBank/DDBJ databases">
        <title>Nephila pilipes venom gland.</title>
        <authorList>
            <person name="Huo L.J."/>
        </authorList>
    </citation>
    <scope>NUCLEOTIDE SEQUENCE</scope>
    <source>
        <tissue evidence="1">Venom gland</tissue>
    </source>
</reference>
<protein>
    <submittedName>
        <fullName evidence="1">BLTX696</fullName>
    </submittedName>
</protein>
<dbReference type="AlphaFoldDB" id="A0A076L0A6"/>